<organism evidence="4 5">
    <name type="scientific">Lophiotrema nucula</name>
    <dbReference type="NCBI Taxonomy" id="690887"/>
    <lineage>
        <taxon>Eukaryota</taxon>
        <taxon>Fungi</taxon>
        <taxon>Dikarya</taxon>
        <taxon>Ascomycota</taxon>
        <taxon>Pezizomycotina</taxon>
        <taxon>Dothideomycetes</taxon>
        <taxon>Pleosporomycetidae</taxon>
        <taxon>Pleosporales</taxon>
        <taxon>Lophiotremataceae</taxon>
        <taxon>Lophiotrema</taxon>
    </lineage>
</organism>
<name>A0A6A5ZLB5_9PLEO</name>
<evidence type="ECO:0000313" key="4">
    <source>
        <dbReference type="EMBL" id="KAF2120159.1"/>
    </source>
</evidence>
<dbReference type="InterPro" id="IPR050425">
    <property type="entry name" value="NAD(P)_dehydrat-like"/>
</dbReference>
<dbReference type="AlphaFoldDB" id="A0A6A5ZLB5"/>
<keyword evidence="1" id="KW-0560">Oxidoreductase</keyword>
<protein>
    <recommendedName>
        <fullName evidence="3">NAD-dependent epimerase/dehydratase domain-containing protein</fullName>
    </recommendedName>
</protein>
<dbReference type="OrthoDB" id="2735536at2759"/>
<reference evidence="4" key="1">
    <citation type="journal article" date="2020" name="Stud. Mycol.">
        <title>101 Dothideomycetes genomes: a test case for predicting lifestyles and emergence of pathogens.</title>
        <authorList>
            <person name="Haridas S."/>
            <person name="Albert R."/>
            <person name="Binder M."/>
            <person name="Bloem J."/>
            <person name="Labutti K."/>
            <person name="Salamov A."/>
            <person name="Andreopoulos B."/>
            <person name="Baker S."/>
            <person name="Barry K."/>
            <person name="Bills G."/>
            <person name="Bluhm B."/>
            <person name="Cannon C."/>
            <person name="Castanera R."/>
            <person name="Culley D."/>
            <person name="Daum C."/>
            <person name="Ezra D."/>
            <person name="Gonzalez J."/>
            <person name="Henrissat B."/>
            <person name="Kuo A."/>
            <person name="Liang C."/>
            <person name="Lipzen A."/>
            <person name="Lutzoni F."/>
            <person name="Magnuson J."/>
            <person name="Mondo S."/>
            <person name="Nolan M."/>
            <person name="Ohm R."/>
            <person name="Pangilinan J."/>
            <person name="Park H.-J."/>
            <person name="Ramirez L."/>
            <person name="Alfaro M."/>
            <person name="Sun H."/>
            <person name="Tritt A."/>
            <person name="Yoshinaga Y."/>
            <person name="Zwiers L.-H."/>
            <person name="Turgeon B."/>
            <person name="Goodwin S."/>
            <person name="Spatafora J."/>
            <person name="Crous P."/>
            <person name="Grigoriev I."/>
        </authorList>
    </citation>
    <scope>NUCLEOTIDE SEQUENCE</scope>
    <source>
        <strain evidence="4">CBS 627.86</strain>
    </source>
</reference>
<evidence type="ECO:0000256" key="1">
    <source>
        <dbReference type="ARBA" id="ARBA00023002"/>
    </source>
</evidence>
<evidence type="ECO:0000313" key="5">
    <source>
        <dbReference type="Proteomes" id="UP000799770"/>
    </source>
</evidence>
<dbReference type="EMBL" id="ML977314">
    <property type="protein sequence ID" value="KAF2120159.1"/>
    <property type="molecule type" value="Genomic_DNA"/>
</dbReference>
<sequence length="355" mass="39615">MSNQESILLTGATGNVGAVTLEHLLATTHEVNIVLRNADKQIPVFKTKFPKAISSGQLTFTSIPDMTVPRSFDEPAASATAIIHIATPLGDGKDYVKSLIEPTWTIDHNILEAAKKSNTVKRVIICGSLVQALRWDTHLRHPEITITEASFNDTPFEMAANASMWGTAYGYAKSEAERRTWAWAKENEGKIKFDVVVLLPPNIMGRSPQVAFNPENLTSGGISFTYQTFFKGEEGLKQVDMGFPFWLDNDDVARCHVLSLDKANVKGNERYLLAHKQLLDFRATVVQVRKKYPELAKRLPEVEGKERDYGSELCKVDTAKADRVFGSEWKGVVESMKATVEDIIRWEDETGQRKG</sequence>
<feature type="domain" description="NAD-dependent epimerase/dehydratase" evidence="3">
    <location>
        <begin position="7"/>
        <end position="272"/>
    </location>
</feature>
<gene>
    <name evidence="4" type="ORF">BDV96DRAFT_319671</name>
</gene>
<accession>A0A6A5ZLB5</accession>
<dbReference type="Pfam" id="PF01370">
    <property type="entry name" value="Epimerase"/>
    <property type="match status" value="1"/>
</dbReference>
<dbReference type="InterPro" id="IPR036291">
    <property type="entry name" value="NAD(P)-bd_dom_sf"/>
</dbReference>
<dbReference type="Proteomes" id="UP000799770">
    <property type="component" value="Unassembled WGS sequence"/>
</dbReference>
<comment type="similarity">
    <text evidence="2">Belongs to the NAD(P)-dependent epimerase/dehydratase family. Dihydroflavonol-4-reductase subfamily.</text>
</comment>
<dbReference type="Gene3D" id="3.40.50.720">
    <property type="entry name" value="NAD(P)-binding Rossmann-like Domain"/>
    <property type="match status" value="1"/>
</dbReference>
<evidence type="ECO:0000259" key="3">
    <source>
        <dbReference type="Pfam" id="PF01370"/>
    </source>
</evidence>
<dbReference type="GO" id="GO:0016616">
    <property type="term" value="F:oxidoreductase activity, acting on the CH-OH group of donors, NAD or NADP as acceptor"/>
    <property type="evidence" value="ECO:0007669"/>
    <property type="project" value="TreeGrafter"/>
</dbReference>
<dbReference type="PANTHER" id="PTHR10366:SF564">
    <property type="entry name" value="STEROL-4-ALPHA-CARBOXYLATE 3-DEHYDROGENASE, DECARBOXYLATING"/>
    <property type="match status" value="1"/>
</dbReference>
<keyword evidence="5" id="KW-1185">Reference proteome</keyword>
<evidence type="ECO:0000256" key="2">
    <source>
        <dbReference type="ARBA" id="ARBA00023445"/>
    </source>
</evidence>
<proteinExistence type="inferred from homology"/>
<dbReference type="PANTHER" id="PTHR10366">
    <property type="entry name" value="NAD DEPENDENT EPIMERASE/DEHYDRATASE"/>
    <property type="match status" value="1"/>
</dbReference>
<dbReference type="SUPFAM" id="SSF51735">
    <property type="entry name" value="NAD(P)-binding Rossmann-fold domains"/>
    <property type="match status" value="1"/>
</dbReference>
<dbReference type="InterPro" id="IPR001509">
    <property type="entry name" value="Epimerase_deHydtase"/>
</dbReference>